<dbReference type="SUPFAM" id="SSF52540">
    <property type="entry name" value="P-loop containing nucleoside triphosphate hydrolases"/>
    <property type="match status" value="1"/>
</dbReference>
<feature type="region of interest" description="Disordered" evidence="5">
    <location>
        <begin position="1"/>
        <end position="21"/>
    </location>
</feature>
<comment type="caution">
    <text evidence="6">The sequence shown here is derived from an EMBL/GenBank/DDBJ whole genome shotgun (WGS) entry which is preliminary data.</text>
</comment>
<comment type="catalytic activity">
    <reaction evidence="4">
        <text>ATP + H2O = ADP + phosphate + H(+)</text>
        <dbReference type="Rhea" id="RHEA:13065"/>
        <dbReference type="ChEBI" id="CHEBI:15377"/>
        <dbReference type="ChEBI" id="CHEBI:15378"/>
        <dbReference type="ChEBI" id="CHEBI:30616"/>
        <dbReference type="ChEBI" id="CHEBI:43474"/>
        <dbReference type="ChEBI" id="CHEBI:456216"/>
        <dbReference type="EC" id="3.6.4.13"/>
    </reaction>
</comment>
<evidence type="ECO:0000256" key="1">
    <source>
        <dbReference type="ARBA" id="ARBA00022741"/>
    </source>
</evidence>
<dbReference type="EMBL" id="JACGWJ010000004">
    <property type="protein sequence ID" value="KAL0425836.1"/>
    <property type="molecule type" value="Genomic_DNA"/>
</dbReference>
<dbReference type="GO" id="GO:0003724">
    <property type="term" value="F:RNA helicase activity"/>
    <property type="evidence" value="ECO:0007669"/>
    <property type="project" value="UniProtKB-EC"/>
</dbReference>
<keyword evidence="1 4" id="KW-0547">Nucleotide-binding</keyword>
<protein>
    <recommendedName>
        <fullName evidence="4">ATP-dependent RNA helicase</fullName>
        <ecNumber evidence="4">3.6.4.13</ecNumber>
    </recommendedName>
</protein>
<reference evidence="6" key="1">
    <citation type="submission" date="2020-06" db="EMBL/GenBank/DDBJ databases">
        <authorList>
            <person name="Li T."/>
            <person name="Hu X."/>
            <person name="Zhang T."/>
            <person name="Song X."/>
            <person name="Zhang H."/>
            <person name="Dai N."/>
            <person name="Sheng W."/>
            <person name="Hou X."/>
            <person name="Wei L."/>
        </authorList>
    </citation>
    <scope>NUCLEOTIDE SEQUENCE</scope>
    <source>
        <strain evidence="6">G02</strain>
        <tissue evidence="6">Leaf</tissue>
    </source>
</reference>
<dbReference type="InterPro" id="IPR027417">
    <property type="entry name" value="P-loop_NTPase"/>
</dbReference>
<evidence type="ECO:0000256" key="3">
    <source>
        <dbReference type="ARBA" id="ARBA00022840"/>
    </source>
</evidence>
<evidence type="ECO:0000256" key="2">
    <source>
        <dbReference type="ARBA" id="ARBA00022801"/>
    </source>
</evidence>
<evidence type="ECO:0000256" key="5">
    <source>
        <dbReference type="SAM" id="MobiDB-lite"/>
    </source>
</evidence>
<dbReference type="EC" id="3.6.4.13" evidence="4"/>
<dbReference type="GO" id="GO:0005524">
    <property type="term" value="F:ATP binding"/>
    <property type="evidence" value="ECO:0007669"/>
    <property type="project" value="UniProtKB-UniRule"/>
</dbReference>
<reference evidence="6" key="2">
    <citation type="journal article" date="2024" name="Plant">
        <title>Genomic evolution and insights into agronomic trait innovations of Sesamum species.</title>
        <authorList>
            <person name="Miao H."/>
            <person name="Wang L."/>
            <person name="Qu L."/>
            <person name="Liu H."/>
            <person name="Sun Y."/>
            <person name="Le M."/>
            <person name="Wang Q."/>
            <person name="Wei S."/>
            <person name="Zheng Y."/>
            <person name="Lin W."/>
            <person name="Duan Y."/>
            <person name="Cao H."/>
            <person name="Xiong S."/>
            <person name="Wang X."/>
            <person name="Wei L."/>
            <person name="Li C."/>
            <person name="Ma Q."/>
            <person name="Ju M."/>
            <person name="Zhao R."/>
            <person name="Li G."/>
            <person name="Mu C."/>
            <person name="Tian Q."/>
            <person name="Mei H."/>
            <person name="Zhang T."/>
            <person name="Gao T."/>
            <person name="Zhang H."/>
        </authorList>
    </citation>
    <scope>NUCLEOTIDE SEQUENCE</scope>
    <source>
        <strain evidence="6">G02</strain>
    </source>
</reference>
<feature type="compositionally biased region" description="Basic and acidic residues" evidence="5">
    <location>
        <begin position="1"/>
        <end position="18"/>
    </location>
</feature>
<comment type="similarity">
    <text evidence="4">Belongs to the DEAD box helicase family.</text>
</comment>
<dbReference type="Gene3D" id="3.40.50.300">
    <property type="entry name" value="P-loop containing nucleotide triphosphate hydrolases"/>
    <property type="match status" value="1"/>
</dbReference>
<keyword evidence="4 6" id="KW-0347">Helicase</keyword>
<name>A0AAW2VC27_SESRA</name>
<accession>A0AAW2VC27</accession>
<evidence type="ECO:0000313" key="6">
    <source>
        <dbReference type="EMBL" id="KAL0425836.1"/>
    </source>
</evidence>
<comment type="function">
    <text evidence="4">RNA helicase.</text>
</comment>
<proteinExistence type="inferred from homology"/>
<dbReference type="GO" id="GO:0003723">
    <property type="term" value="F:RNA binding"/>
    <property type="evidence" value="ECO:0007669"/>
    <property type="project" value="UniProtKB-UniRule"/>
</dbReference>
<gene>
    <name evidence="6" type="ORF">Sradi_1118400</name>
</gene>
<organism evidence="6">
    <name type="scientific">Sesamum radiatum</name>
    <name type="common">Black benniseed</name>
    <dbReference type="NCBI Taxonomy" id="300843"/>
    <lineage>
        <taxon>Eukaryota</taxon>
        <taxon>Viridiplantae</taxon>
        <taxon>Streptophyta</taxon>
        <taxon>Embryophyta</taxon>
        <taxon>Tracheophyta</taxon>
        <taxon>Spermatophyta</taxon>
        <taxon>Magnoliopsida</taxon>
        <taxon>eudicotyledons</taxon>
        <taxon>Gunneridae</taxon>
        <taxon>Pentapetalae</taxon>
        <taxon>asterids</taxon>
        <taxon>lamiids</taxon>
        <taxon>Lamiales</taxon>
        <taxon>Pedaliaceae</taxon>
        <taxon>Sesamum</taxon>
    </lineage>
</organism>
<comment type="domain">
    <text evidence="4">The Q motif is unique to and characteristic of the DEAD box family of RNA helicases and controls ATP binding and hydrolysis.</text>
</comment>
<sequence>MRTEEKIPITKEGLHQESRSNSIRNEARLTVLSITLKNDWIVQYDPPDQPKEYIHRVVRTARGEGAEGNALLFLIPEELRFLCELKDAKVPVKEYEFDEKKLINVQSNLVLLL</sequence>
<dbReference type="GO" id="GO:0016787">
    <property type="term" value="F:hydrolase activity"/>
    <property type="evidence" value="ECO:0007669"/>
    <property type="project" value="UniProtKB-KW"/>
</dbReference>
<dbReference type="AlphaFoldDB" id="A0AAW2VC27"/>
<keyword evidence="3 4" id="KW-0067">ATP-binding</keyword>
<dbReference type="PANTHER" id="PTHR24031">
    <property type="entry name" value="RNA HELICASE"/>
    <property type="match status" value="1"/>
</dbReference>
<keyword evidence="4" id="KW-0694">RNA-binding</keyword>
<keyword evidence="2 4" id="KW-0378">Hydrolase</keyword>
<evidence type="ECO:0000256" key="4">
    <source>
        <dbReference type="RuleBase" id="RU365068"/>
    </source>
</evidence>